<dbReference type="EMBL" id="AGWM01000004">
    <property type="protein sequence ID" value="EPD27860.1"/>
    <property type="molecule type" value="Genomic_DNA"/>
</dbReference>
<name>S2VPB3_9ACTO</name>
<evidence type="ECO:0000313" key="2">
    <source>
        <dbReference type="Proteomes" id="UP000014393"/>
    </source>
</evidence>
<evidence type="ECO:0000313" key="1">
    <source>
        <dbReference type="EMBL" id="EPD27860.1"/>
    </source>
</evidence>
<organism evidence="1 2">
    <name type="scientific">Actinotignum schaalii FB123-CNA-2</name>
    <dbReference type="NCBI Taxonomy" id="883067"/>
    <lineage>
        <taxon>Bacteria</taxon>
        <taxon>Bacillati</taxon>
        <taxon>Actinomycetota</taxon>
        <taxon>Actinomycetes</taxon>
        <taxon>Actinomycetales</taxon>
        <taxon>Actinomycetaceae</taxon>
        <taxon>Actinotignum</taxon>
    </lineage>
</organism>
<dbReference type="PATRIC" id="fig|883067.3.peg.420"/>
<keyword evidence="2" id="KW-1185">Reference proteome</keyword>
<proteinExistence type="predicted"/>
<sequence>MGISVVSLWTAQSSVYSARAILLKISLDIAALERVEEIIDTELYRQAREQDDGIRYSMDEVMRIVAED</sequence>
<dbReference type="Proteomes" id="UP000014393">
    <property type="component" value="Unassembled WGS sequence"/>
</dbReference>
<accession>S2VPB3</accession>
<reference evidence="1 2" key="1">
    <citation type="submission" date="2013-05" db="EMBL/GenBank/DDBJ databases">
        <title>The Genome Sequence of Actinobaculum schaalii FB123-CNA2.</title>
        <authorList>
            <consortium name="The Broad Institute Genomics Platform"/>
            <person name="Earl A."/>
            <person name="Ward D."/>
            <person name="Feldgarden M."/>
            <person name="Gevers D."/>
            <person name="Saerens B."/>
            <person name="Vaneechoutte M."/>
            <person name="Walker B."/>
            <person name="Young S."/>
            <person name="Zeng Q."/>
            <person name="Gargeya S."/>
            <person name="Fitzgerald M."/>
            <person name="Haas B."/>
            <person name="Abouelleil A."/>
            <person name="Allen A.W."/>
            <person name="Alvarado L."/>
            <person name="Arachchi H.M."/>
            <person name="Berlin A.M."/>
            <person name="Chapman S.B."/>
            <person name="Gainer-Dewar J."/>
            <person name="Goldberg J."/>
            <person name="Griggs A."/>
            <person name="Gujja S."/>
            <person name="Hansen M."/>
            <person name="Howarth C."/>
            <person name="Imamovic A."/>
            <person name="Ireland A."/>
            <person name="Larimer J."/>
            <person name="McCowan C."/>
            <person name="Murphy C."/>
            <person name="Pearson M."/>
            <person name="Poon T.W."/>
            <person name="Priest M."/>
            <person name="Roberts A."/>
            <person name="Saif S."/>
            <person name="Shea T."/>
            <person name="Sisk P."/>
            <person name="Sykes S."/>
            <person name="Wortman J."/>
            <person name="Nusbaum C."/>
            <person name="Birren B."/>
        </authorList>
    </citation>
    <scope>NUCLEOTIDE SEQUENCE [LARGE SCALE GENOMIC DNA]</scope>
    <source>
        <strain evidence="1 2">FB123-CNA-2</strain>
    </source>
</reference>
<dbReference type="HOGENOM" id="CLU_2784610_0_0_11"/>
<protein>
    <submittedName>
        <fullName evidence="1">Uncharacterized protein</fullName>
    </submittedName>
</protein>
<gene>
    <name evidence="1" type="ORF">HMPREF9237_00420</name>
</gene>
<comment type="caution">
    <text evidence="1">The sequence shown here is derived from an EMBL/GenBank/DDBJ whole genome shotgun (WGS) entry which is preliminary data.</text>
</comment>
<dbReference type="AlphaFoldDB" id="S2VPB3"/>
<dbReference type="OrthoDB" id="3192713at2"/>